<dbReference type="SUPFAM" id="SSF53474">
    <property type="entry name" value="alpha/beta-Hydrolases"/>
    <property type="match status" value="1"/>
</dbReference>
<dbReference type="EMBL" id="VSSQ01007426">
    <property type="protein sequence ID" value="MPM35881.1"/>
    <property type="molecule type" value="Genomic_DNA"/>
</dbReference>
<feature type="domain" description="AB hydrolase-1" evidence="1">
    <location>
        <begin position="2"/>
        <end position="206"/>
    </location>
</feature>
<gene>
    <name evidence="2" type="ORF">SDC9_82475</name>
</gene>
<evidence type="ECO:0000259" key="1">
    <source>
        <dbReference type="Pfam" id="PF00561"/>
    </source>
</evidence>
<dbReference type="PANTHER" id="PTHR46438:SF2">
    <property type="entry name" value="ALPHA_BETA-HYDROLASES SUPERFAMILY PROTEIN"/>
    <property type="match status" value="1"/>
</dbReference>
<name>A0A644Z796_9ZZZZ</name>
<dbReference type="AlphaFoldDB" id="A0A644Z796"/>
<accession>A0A644Z796</accession>
<evidence type="ECO:0000313" key="2">
    <source>
        <dbReference type="EMBL" id="MPM35881.1"/>
    </source>
</evidence>
<dbReference type="PANTHER" id="PTHR46438">
    <property type="entry name" value="ALPHA/BETA-HYDROLASES SUPERFAMILY PROTEIN"/>
    <property type="match status" value="1"/>
</dbReference>
<proteinExistence type="predicted"/>
<protein>
    <recommendedName>
        <fullName evidence="1">AB hydrolase-1 domain-containing protein</fullName>
    </recommendedName>
</protein>
<dbReference type="Pfam" id="PF00561">
    <property type="entry name" value="Abhydrolase_1"/>
    <property type="match status" value="1"/>
</dbReference>
<comment type="caution">
    <text evidence="2">The sequence shown here is derived from an EMBL/GenBank/DDBJ whole genome shotgun (WGS) entry which is preliminary data.</text>
</comment>
<organism evidence="2">
    <name type="scientific">bioreactor metagenome</name>
    <dbReference type="NCBI Taxonomy" id="1076179"/>
    <lineage>
        <taxon>unclassified sequences</taxon>
        <taxon>metagenomes</taxon>
        <taxon>ecological metagenomes</taxon>
    </lineage>
</organism>
<dbReference type="InterPro" id="IPR029058">
    <property type="entry name" value="AB_hydrolase_fold"/>
</dbReference>
<dbReference type="InterPro" id="IPR000073">
    <property type="entry name" value="AB_hydrolase_1"/>
</dbReference>
<sequence length="218" mass="24688">MGYGTSERVNTAYSAYTFGKLINDFITDVIQKPAAVCAVGEGAMYAAIAYKINPDNFKKFILICPKGISDNIASNDDNKKRKLYELPVIGESIYLIKTSRKAMYEICKEKLKTSEKGISYLADRFYASAHNGGGNNRYVYASYITDFMNMDVKSYIYEINLPVLIIWGEQSVTNPIENMEKLKSIIKRGEFAVFEETADYPNFENPVEFNKTVKGFLK</sequence>
<reference evidence="2" key="1">
    <citation type="submission" date="2019-08" db="EMBL/GenBank/DDBJ databases">
        <authorList>
            <person name="Kucharzyk K."/>
            <person name="Murdoch R.W."/>
            <person name="Higgins S."/>
            <person name="Loffler F."/>
        </authorList>
    </citation>
    <scope>NUCLEOTIDE SEQUENCE</scope>
</reference>
<dbReference type="Gene3D" id="3.40.50.1820">
    <property type="entry name" value="alpha/beta hydrolase"/>
    <property type="match status" value="1"/>
</dbReference>